<proteinExistence type="predicted"/>
<keyword evidence="3" id="KW-1185">Reference proteome</keyword>
<feature type="region of interest" description="Disordered" evidence="1">
    <location>
        <begin position="239"/>
        <end position="264"/>
    </location>
</feature>
<gene>
    <name evidence="2" type="ORF">VZ94_02695</name>
</gene>
<dbReference type="AlphaFoldDB" id="A0A0F3ILW5"/>
<dbReference type="PATRIC" id="fig|1632867.3.peg.2261"/>
<accession>A0A0F3ILW5</accession>
<feature type="compositionally biased region" description="Acidic residues" evidence="1">
    <location>
        <begin position="242"/>
        <end position="264"/>
    </location>
</feature>
<dbReference type="EMBL" id="LAJX01000020">
    <property type="protein sequence ID" value="KJV07726.1"/>
    <property type="molecule type" value="Genomic_DNA"/>
</dbReference>
<evidence type="ECO:0000313" key="2">
    <source>
        <dbReference type="EMBL" id="KJV07726.1"/>
    </source>
</evidence>
<organism evidence="2 3">
    <name type="scientific">Methylocucumis oryzae</name>
    <dbReference type="NCBI Taxonomy" id="1632867"/>
    <lineage>
        <taxon>Bacteria</taxon>
        <taxon>Pseudomonadati</taxon>
        <taxon>Pseudomonadota</taxon>
        <taxon>Gammaproteobacteria</taxon>
        <taxon>Methylococcales</taxon>
        <taxon>Methylococcaceae</taxon>
        <taxon>Methylocucumis</taxon>
    </lineage>
</organism>
<sequence length="264" mass="29609">MVLIKFFWNQRYFMNKLLNISSVLLAVMALFLSTTVHARVCALKSSSGTCLFWSGSVEAQLTASNVDVSQNNYQLGMIITPQKGTSGPTGQPRARLLCSDPTIITLPDSFPPILDSVELSNSVVSEYSKFKTASELIKLNTYTNGNKDIQQTFITSPLDTTLLQYPQNYSALEIKCPGDTKPIDYVSCKMQVTVQLKVKGNNKWRVKSEATFACTLPNCDTLSYDPIAKKFDRRQYSCVEKNDDDDDDDDDHDDDDDDHDEDHD</sequence>
<reference evidence="2 3" key="2">
    <citation type="journal article" date="2016" name="Microb. Ecol.">
        <title>Genome Characteristics of a Novel Type I Methanotroph (Sn10-6) Isolated from a Flooded Indian Rice Field.</title>
        <authorList>
            <person name="Rahalkar M.C."/>
            <person name="Pandit P.S."/>
            <person name="Dhakephalkar P.K."/>
            <person name="Pore S."/>
            <person name="Arora P."/>
            <person name="Kapse N."/>
        </authorList>
    </citation>
    <scope>NUCLEOTIDE SEQUENCE [LARGE SCALE GENOMIC DNA]</scope>
    <source>
        <strain evidence="2 3">Sn10-6</strain>
    </source>
</reference>
<reference evidence="3" key="1">
    <citation type="submission" date="2015-03" db="EMBL/GenBank/DDBJ databases">
        <title>Draft genome sequence of a novel methanotroph (Sn10-6) isolated from flooded ricefield rhizosphere in India.</title>
        <authorList>
            <person name="Pandit P.S."/>
            <person name="Pore S.D."/>
            <person name="Arora P."/>
            <person name="Kapse N.G."/>
            <person name="Dhakephalkar P.K."/>
            <person name="Rahalkar M.C."/>
        </authorList>
    </citation>
    <scope>NUCLEOTIDE SEQUENCE [LARGE SCALE GENOMIC DNA]</scope>
    <source>
        <strain evidence="3">Sn10-6</strain>
    </source>
</reference>
<comment type="caution">
    <text evidence="2">The sequence shown here is derived from an EMBL/GenBank/DDBJ whole genome shotgun (WGS) entry which is preliminary data.</text>
</comment>
<evidence type="ECO:0000313" key="3">
    <source>
        <dbReference type="Proteomes" id="UP000033684"/>
    </source>
</evidence>
<evidence type="ECO:0000256" key="1">
    <source>
        <dbReference type="SAM" id="MobiDB-lite"/>
    </source>
</evidence>
<protein>
    <submittedName>
        <fullName evidence="2">Uncharacterized protein</fullName>
    </submittedName>
</protein>
<name>A0A0F3ILW5_9GAMM</name>
<dbReference type="Proteomes" id="UP000033684">
    <property type="component" value="Unassembled WGS sequence"/>
</dbReference>